<feature type="coiled-coil region" evidence="1">
    <location>
        <begin position="18"/>
        <end position="65"/>
    </location>
</feature>
<reference evidence="3" key="1">
    <citation type="submission" date="2019-08" db="EMBL/GenBank/DDBJ databases">
        <title>The improved chromosome-level genome for the pearl oyster Pinctada fucata martensii using PacBio sequencing and Hi-C.</title>
        <authorList>
            <person name="Zheng Z."/>
        </authorList>
    </citation>
    <scope>NUCLEOTIDE SEQUENCE</scope>
    <source>
        <strain evidence="3">ZZ-2019</strain>
        <tissue evidence="3">Adductor muscle</tissue>
    </source>
</reference>
<dbReference type="Pfam" id="PF24160">
    <property type="entry name" value="UVB_sens_C"/>
    <property type="match status" value="1"/>
</dbReference>
<protein>
    <recommendedName>
        <fullName evidence="2">Root UVB sensitive protein C-terminal domain-containing protein</fullName>
    </recommendedName>
</protein>
<evidence type="ECO:0000256" key="1">
    <source>
        <dbReference type="SAM" id="Coils"/>
    </source>
</evidence>
<dbReference type="EMBL" id="VSWD01000013">
    <property type="protein sequence ID" value="KAK3083672.1"/>
    <property type="molecule type" value="Genomic_DNA"/>
</dbReference>
<proteinExistence type="predicted"/>
<dbReference type="Proteomes" id="UP001186944">
    <property type="component" value="Unassembled WGS sequence"/>
</dbReference>
<name>A0AA88XM41_PINIB</name>
<dbReference type="InterPro" id="IPR055412">
    <property type="entry name" value="UVB_sens_C"/>
</dbReference>
<evidence type="ECO:0000313" key="4">
    <source>
        <dbReference type="Proteomes" id="UP001186944"/>
    </source>
</evidence>
<evidence type="ECO:0000259" key="2">
    <source>
        <dbReference type="Pfam" id="PF24160"/>
    </source>
</evidence>
<accession>A0AA88XM41</accession>
<organism evidence="3 4">
    <name type="scientific">Pinctada imbricata</name>
    <name type="common">Atlantic pearl-oyster</name>
    <name type="synonym">Pinctada martensii</name>
    <dbReference type="NCBI Taxonomy" id="66713"/>
    <lineage>
        <taxon>Eukaryota</taxon>
        <taxon>Metazoa</taxon>
        <taxon>Spiralia</taxon>
        <taxon>Lophotrochozoa</taxon>
        <taxon>Mollusca</taxon>
        <taxon>Bivalvia</taxon>
        <taxon>Autobranchia</taxon>
        <taxon>Pteriomorphia</taxon>
        <taxon>Pterioida</taxon>
        <taxon>Pterioidea</taxon>
        <taxon>Pteriidae</taxon>
        <taxon>Pinctada</taxon>
    </lineage>
</organism>
<sequence length="172" mass="20055">MILLEVRGIKISYASYKKKIQNETEQNLLKEIEEIEQNNPGVINYQQLEEKKNELENLRKEKLKGSIIRSKAKWVEEGEKPSKYFCNMESRNFVNKTIKKRLNPELLPIADSLHTGDTLGVVTASFTYVQTHFNDFISMITSRGWLTDPVLLGPDEWRCTWNRGHLSIKKEL</sequence>
<evidence type="ECO:0000313" key="3">
    <source>
        <dbReference type="EMBL" id="KAK3083672.1"/>
    </source>
</evidence>
<comment type="caution">
    <text evidence="3">The sequence shown here is derived from an EMBL/GenBank/DDBJ whole genome shotgun (WGS) entry which is preliminary data.</text>
</comment>
<gene>
    <name evidence="3" type="ORF">FSP39_001222</name>
</gene>
<keyword evidence="1" id="KW-0175">Coiled coil</keyword>
<keyword evidence="4" id="KW-1185">Reference proteome</keyword>
<feature type="domain" description="Root UVB sensitive protein C-terminal" evidence="2">
    <location>
        <begin position="111"/>
        <end position="161"/>
    </location>
</feature>
<dbReference type="AlphaFoldDB" id="A0AA88XM41"/>